<dbReference type="GO" id="GO:0006886">
    <property type="term" value="P:intracellular protein transport"/>
    <property type="evidence" value="ECO:0007669"/>
    <property type="project" value="InterPro"/>
</dbReference>
<dbReference type="GO" id="GO:0042147">
    <property type="term" value="P:retrograde transport, endosome to Golgi"/>
    <property type="evidence" value="ECO:0007669"/>
    <property type="project" value="TreeGrafter"/>
</dbReference>
<feature type="region of interest" description="Disordered" evidence="3">
    <location>
        <begin position="942"/>
        <end position="981"/>
    </location>
</feature>
<protein>
    <submittedName>
        <fullName evidence="5">WD40 repeat protein</fullName>
    </submittedName>
</protein>
<name>A0AAJ5YX49_9BASI</name>
<feature type="domain" description="RIC1 C-terminal alpha solenoid region" evidence="4">
    <location>
        <begin position="747"/>
        <end position="916"/>
    </location>
</feature>
<gene>
    <name evidence="5" type="primary">RIC1</name>
    <name evidence="5" type="ORF">MYAM1_003897</name>
</gene>
<dbReference type="Proteomes" id="UP001219567">
    <property type="component" value="Chromosome 7"/>
</dbReference>
<dbReference type="Pfam" id="PF25440">
    <property type="entry name" value="Beta-prop_RIC1_2nd"/>
    <property type="match status" value="1"/>
</dbReference>
<dbReference type="SUPFAM" id="SSF50978">
    <property type="entry name" value="WD40 repeat-like"/>
    <property type="match status" value="1"/>
</dbReference>
<accession>A0AAJ5YX49</accession>
<evidence type="ECO:0000256" key="3">
    <source>
        <dbReference type="SAM" id="MobiDB-lite"/>
    </source>
</evidence>
<dbReference type="GO" id="GO:0000139">
    <property type="term" value="C:Golgi membrane"/>
    <property type="evidence" value="ECO:0007669"/>
    <property type="project" value="TreeGrafter"/>
</dbReference>
<keyword evidence="6" id="KW-1185">Reference proteome</keyword>
<evidence type="ECO:0000313" key="5">
    <source>
        <dbReference type="EMBL" id="WFD01136.1"/>
    </source>
</evidence>
<dbReference type="PANTHER" id="PTHR22746">
    <property type="entry name" value="RAB6A-GEF COMPLEX PARTNER PROTEIN 1"/>
    <property type="match status" value="1"/>
</dbReference>
<dbReference type="PANTHER" id="PTHR22746:SF10">
    <property type="entry name" value="GUANINE NUCLEOTIDE EXCHANGE FACTOR SUBUNIT RIC1"/>
    <property type="match status" value="1"/>
</dbReference>
<dbReference type="InterPro" id="IPR009771">
    <property type="entry name" value="RIC1_C"/>
</dbReference>
<dbReference type="GO" id="GO:0034066">
    <property type="term" value="C:Ric1-Rgp1 guanyl-nucleotide exchange factor complex"/>
    <property type="evidence" value="ECO:0007669"/>
    <property type="project" value="InterPro"/>
</dbReference>
<organism evidence="5 6">
    <name type="scientific">Malassezia yamatoensis</name>
    <dbReference type="NCBI Taxonomy" id="253288"/>
    <lineage>
        <taxon>Eukaryota</taxon>
        <taxon>Fungi</taxon>
        <taxon>Dikarya</taxon>
        <taxon>Basidiomycota</taxon>
        <taxon>Ustilaginomycotina</taxon>
        <taxon>Malasseziomycetes</taxon>
        <taxon>Malasseziales</taxon>
        <taxon>Malasseziaceae</taxon>
        <taxon>Malassezia</taxon>
    </lineage>
</organism>
<dbReference type="InterPro" id="IPR036322">
    <property type="entry name" value="WD40_repeat_dom_sf"/>
</dbReference>
<dbReference type="AlphaFoldDB" id="A0AAJ5YX49"/>
<dbReference type="GO" id="GO:0005829">
    <property type="term" value="C:cytosol"/>
    <property type="evidence" value="ECO:0007669"/>
    <property type="project" value="TreeGrafter"/>
</dbReference>
<keyword evidence="2" id="KW-0472">Membrane</keyword>
<comment type="subcellular location">
    <subcellularLocation>
        <location evidence="1">Membrane</location>
    </subcellularLocation>
</comment>
<feature type="compositionally biased region" description="Polar residues" evidence="3">
    <location>
        <begin position="965"/>
        <end position="981"/>
    </location>
</feature>
<dbReference type="EMBL" id="CP119949">
    <property type="protein sequence ID" value="WFD01136.1"/>
    <property type="molecule type" value="Genomic_DNA"/>
</dbReference>
<dbReference type="Pfam" id="PF07064">
    <property type="entry name" value="RIC1"/>
    <property type="match status" value="1"/>
</dbReference>
<evidence type="ECO:0000256" key="1">
    <source>
        <dbReference type="ARBA" id="ARBA00004370"/>
    </source>
</evidence>
<proteinExistence type="predicted"/>
<feature type="region of interest" description="Disordered" evidence="3">
    <location>
        <begin position="1"/>
        <end position="25"/>
    </location>
</feature>
<evidence type="ECO:0000259" key="4">
    <source>
        <dbReference type="Pfam" id="PF07064"/>
    </source>
</evidence>
<reference evidence="5 6" key="1">
    <citation type="submission" date="2023-03" db="EMBL/GenBank/DDBJ databases">
        <title>Mating type loci evolution in Malassezia.</title>
        <authorList>
            <person name="Coelho M.A."/>
        </authorList>
    </citation>
    <scope>NUCLEOTIDE SEQUENCE [LARGE SCALE GENOMIC DNA]</scope>
    <source>
        <strain evidence="5 6">CBS 9725</strain>
    </source>
</reference>
<evidence type="ECO:0000313" key="6">
    <source>
        <dbReference type="Proteomes" id="UP001219567"/>
    </source>
</evidence>
<sequence>MYWPYASARRASSVKGDGGDQGDSPCQDTIQIAQSRDATLWFALSSKQLQVWRTRPCELSVQVQRTDFSVEKYGENLCAAWRSDACAIVVRTNRDMLLFYEVQVQDTLYTYGTDAQSLPASQHFQHTFQQMPGEQFYMPLDTPTGAGAEIQLVFRHAIAVEPRIASLVAYDAYILISTISPPAVQLMPWPDLDTSAQPTVLLKDLPWLQSESLIQHLTYSRAMAIFVWLSSDKAYISQYSGQWDGICFCEEQEQNTKLLVAAVNARFSLVAVGDSQGGICVFEYQSVEDPVTQVATLQLPAPIQPGNVLTIASTTDGYAFFAGYQHGWALWSTYGALLAHSFRDDWDSCTRVFRDEFMFGVRSAFFGPSNTELFLVSERASEDVVAFTLPLVKSASSLHMLPEEASNAILLSDDRVMIYRGYELQDQSLLAQDNDAWRHVMIPSAYLASHWPIRYASLSSDASFLAIAGRRGLLHFSCESGRWKAFTNPVQEYSFSVRGGLLWFQHVLIAACDADGEYQLRLYSRDTELNNAHLLDLIKLPCAVQYCFLFDTSLLVYTADNSLYHYLITPTDQSIRLRLCGSISFEGIIGEPARIRAMSWILPPGQQALGDPAQDLSIASLLFLIDGKVVLLQPAQIGDQAQEDVSYDLQILHTRIEEYWTNLQNRGPLHDSLWCFDGHSIAVWPSVTSIVGGITHTPGAILQQDTYPASLLLAKGAIVGMECHAVVRRTIDTALWQTESKVTPFLHTLLRVYLDRKQLDTAVDMATRWRSLIYFGHSLELLLHDVLEQEADARPPIAKEDQRLLLTLQFLDHFEIALQIVAHVARKTEASRWPMLFAAAGPPNQLLMSCLEEQDTDTARQYLLVVYEMEAREISIAMTAQVLAMLAKNTDWDALREVLSFVRSLDDDGERFHASLQALQPMLPADSPLHLNTTELPNHLQAPKPALVSTPRRPASQPKRKEFDTSSSPIPRTQLLQNASRHASLNLTPTAVPVWQSNGRIVMAPSQVQRP</sequence>
<evidence type="ECO:0000256" key="2">
    <source>
        <dbReference type="ARBA" id="ARBA00023136"/>
    </source>
</evidence>
<dbReference type="InterPro" id="IPR040096">
    <property type="entry name" value="Ric1"/>
</dbReference>